<evidence type="ECO:0000256" key="1">
    <source>
        <dbReference type="SAM" id="MobiDB-lite"/>
    </source>
</evidence>
<sequence length="86" mass="9310">MTKLLLILGVLAIFIGESLCRSPVNNDPPDQIKIIRKARQVEPSHGDPIIGSPNTRVGRSVDTGIPQSEFGGNVPKAINSTSIHYY</sequence>
<feature type="region of interest" description="Disordered" evidence="1">
    <location>
        <begin position="40"/>
        <end position="73"/>
    </location>
</feature>
<evidence type="ECO:0000256" key="2">
    <source>
        <dbReference type="SAM" id="SignalP"/>
    </source>
</evidence>
<feature type="signal peptide" evidence="2">
    <location>
        <begin position="1"/>
        <end position="20"/>
    </location>
</feature>
<keyword evidence="2" id="KW-0732">Signal</keyword>
<evidence type="ECO:0000313" key="3">
    <source>
        <dbReference type="EMBL" id="BAM19197.1"/>
    </source>
</evidence>
<proteinExistence type="evidence at transcript level"/>
<dbReference type="AlphaFoldDB" id="I4DMQ7"/>
<name>I4DMQ7_PAPPL</name>
<reference evidence="3" key="1">
    <citation type="journal article" date="2012" name="BMC Biol.">
        <title>Comprehensive microarray-based analysis for stage-specific larval camouflage pattern-associated genes in the swallowtail butterfly, Papilio xuthus.</title>
        <authorList>
            <person name="Futahashi R."/>
            <person name="Shirataki H."/>
            <person name="Narita T."/>
            <person name="Mita K."/>
            <person name="Fujiwara H."/>
        </authorList>
    </citation>
    <scope>NUCLEOTIDE SEQUENCE</scope>
    <source>
        <tissue evidence="3">Epidermis</tissue>
    </source>
</reference>
<accession>I4DMQ7</accession>
<organism evidence="3">
    <name type="scientific">Papilio polytes</name>
    <name type="common">Common mormon</name>
    <name type="synonym">Swallowtail butterfly</name>
    <dbReference type="NCBI Taxonomy" id="76194"/>
    <lineage>
        <taxon>Eukaryota</taxon>
        <taxon>Metazoa</taxon>
        <taxon>Ecdysozoa</taxon>
        <taxon>Arthropoda</taxon>
        <taxon>Hexapoda</taxon>
        <taxon>Insecta</taxon>
        <taxon>Pterygota</taxon>
        <taxon>Neoptera</taxon>
        <taxon>Endopterygota</taxon>
        <taxon>Lepidoptera</taxon>
        <taxon>Glossata</taxon>
        <taxon>Ditrysia</taxon>
        <taxon>Papilionoidea</taxon>
        <taxon>Papilionidae</taxon>
        <taxon>Papilioninae</taxon>
        <taxon>Papilio</taxon>
    </lineage>
</organism>
<dbReference type="EMBL" id="AK402575">
    <property type="protein sequence ID" value="BAM19197.1"/>
    <property type="molecule type" value="mRNA"/>
</dbReference>
<protein>
    <submittedName>
        <fullName evidence="3">Uncharacterized protein</fullName>
    </submittedName>
</protein>
<feature type="chain" id="PRO_5003689021" evidence="2">
    <location>
        <begin position="21"/>
        <end position="86"/>
    </location>
</feature>